<evidence type="ECO:0000256" key="4">
    <source>
        <dbReference type="ARBA" id="ARBA00022833"/>
    </source>
</evidence>
<reference evidence="8" key="1">
    <citation type="submission" date="2021-06" db="EMBL/GenBank/DDBJ databases">
        <authorList>
            <consortium name="Wellcome Sanger Institute Data Sharing"/>
        </authorList>
    </citation>
    <scope>NUCLEOTIDE SEQUENCE [LARGE SCALE GENOMIC DNA]</scope>
</reference>
<name>A0A8C4T297_ERPCA</name>
<dbReference type="SMART" id="SM00451">
    <property type="entry name" value="ZnF_U1"/>
    <property type="match status" value="4"/>
</dbReference>
<reference evidence="8" key="2">
    <citation type="submission" date="2025-08" db="UniProtKB">
        <authorList>
            <consortium name="Ensembl"/>
        </authorList>
    </citation>
    <scope>IDENTIFICATION</scope>
</reference>
<feature type="compositionally biased region" description="Acidic residues" evidence="6">
    <location>
        <begin position="497"/>
        <end position="510"/>
    </location>
</feature>
<dbReference type="Gene3D" id="3.30.160.60">
    <property type="entry name" value="Classic Zinc Finger"/>
    <property type="match status" value="2"/>
</dbReference>
<dbReference type="InterPro" id="IPR056345">
    <property type="entry name" value="Znf-C2H2_CIZ1"/>
</dbReference>
<dbReference type="PANTHER" id="PTHR15491:SF9">
    <property type="entry name" value="CIP1-INTERACTING ZINC FINGER PROTEIN"/>
    <property type="match status" value="1"/>
</dbReference>
<dbReference type="SMART" id="SM00355">
    <property type="entry name" value="ZnF_C2H2"/>
    <property type="match status" value="2"/>
</dbReference>
<comment type="subcellular location">
    <subcellularLocation>
        <location evidence="1">Nucleus</location>
    </subcellularLocation>
</comment>
<dbReference type="GO" id="GO:0008270">
    <property type="term" value="F:zinc ion binding"/>
    <property type="evidence" value="ECO:0007669"/>
    <property type="project" value="UniProtKB-KW"/>
</dbReference>
<sequence>MFNQQQLQQHLRQIQQLFQQQQQQSQPSAPPPPPQPPAPQQHHRPLQHHHQGGRGLQPQPAPPPSRLLNLCPASRAALLTANPMLQGALLMQQMQGYHPNDLKSKMGNLRGFAMSPQQFFPPGARPSLLGPAPMGVALKTPRMPFSNRPYLPQSRTFNKDFVRVPDRKREMEQRPSASIGDVQKELSAMNEVIKKNSSRDDAINPECQTECSEGSQDEPAPKKQKQESSEDQTAEEIDCDEQKNQYASSKTSRSNEQGESTECTATEEASSMDGAEASDFAEESRASEVLSAGGSLKVTIQQSSESRAISTSTLEGATRNNEKTSCDTDSELPSKFYCYICNITCYNQQNFQTHMNGLAHQQRMMEIQHMSNACLVTLLPKVKESLQGQSQVRRDGEKRQTIQRWCSTCQIYFTGDIIEHRRTKEHKLSKHSSRPFCTVCKRHVRTPRKFVEHMKSAEHKQRVLELRTDSHGIPENPEDLITVDAIGCFEGEEYCEEDPSEEEDDDETFETETQQGSTPVPKEVTLEDMNENTQYNSETQYGSSFVIPVAGFLCRLCHKFYHFESAARVSHCKSLAHFENLQKYRSSRQREEPTNKDPVTRLGKPHECYCEEADSKQQSVLAGPETDISQNKEVQDCDGVNSDNIVLTRAESKLLDHTNAIPNDLNKQSGDNKATTPGNHVKNPKDDVLDLQNVATLSSPTEGRTDAECCSTEKVKEDQKETDCGAQQCTDSPVAKRPIEENANKDCTVAKEMATAQLDAPASIESKEATESLEPLSENKEAEDEKETVTAGRSRGAVHPAQRKRSAWTARKTR</sequence>
<feature type="compositionally biased region" description="Polar residues" evidence="6">
    <location>
        <begin position="244"/>
        <end position="258"/>
    </location>
</feature>
<feature type="region of interest" description="Disordered" evidence="6">
    <location>
        <begin position="497"/>
        <end position="519"/>
    </location>
</feature>
<dbReference type="AlphaFoldDB" id="A0A8C4T297"/>
<feature type="compositionally biased region" description="Basic and acidic residues" evidence="6">
    <location>
        <begin position="219"/>
        <end position="228"/>
    </location>
</feature>
<keyword evidence="5" id="KW-0539">Nucleus</keyword>
<keyword evidence="9" id="KW-1185">Reference proteome</keyword>
<evidence type="ECO:0000256" key="6">
    <source>
        <dbReference type="SAM" id="MobiDB-lite"/>
    </source>
</evidence>
<evidence type="ECO:0000313" key="9">
    <source>
        <dbReference type="Proteomes" id="UP000694620"/>
    </source>
</evidence>
<dbReference type="Ensembl" id="ENSECRT00000025204.1">
    <property type="protein sequence ID" value="ENSECRP00000024668.1"/>
    <property type="gene ID" value="ENSECRG00000016716.1"/>
</dbReference>
<evidence type="ECO:0000256" key="3">
    <source>
        <dbReference type="ARBA" id="ARBA00022771"/>
    </source>
</evidence>
<dbReference type="InterPro" id="IPR013087">
    <property type="entry name" value="Znf_C2H2_type"/>
</dbReference>
<dbReference type="GeneTree" id="ENSGT00440000039084"/>
<feature type="compositionally biased region" description="Low complexity" evidence="6">
    <location>
        <begin position="260"/>
        <end position="271"/>
    </location>
</feature>
<dbReference type="InterPro" id="IPR026811">
    <property type="entry name" value="CIZ1"/>
</dbReference>
<dbReference type="Pfam" id="PF23330">
    <property type="entry name" value="zf-C2H2_14"/>
    <property type="match status" value="1"/>
</dbReference>
<dbReference type="InterPro" id="IPR036236">
    <property type="entry name" value="Znf_C2H2_sf"/>
</dbReference>
<feature type="compositionally biased region" description="Basic residues" evidence="6">
    <location>
        <begin position="41"/>
        <end position="52"/>
    </location>
</feature>
<keyword evidence="4" id="KW-0862">Zinc</keyword>
<keyword evidence="3" id="KW-0863">Zinc-finger</keyword>
<feature type="region of interest" description="Disordered" evidence="6">
    <location>
        <begin position="1"/>
        <end position="68"/>
    </location>
</feature>
<feature type="region of interest" description="Disordered" evidence="6">
    <location>
        <begin position="660"/>
        <end position="686"/>
    </location>
</feature>
<evidence type="ECO:0000313" key="8">
    <source>
        <dbReference type="Ensembl" id="ENSECRP00000024668.1"/>
    </source>
</evidence>
<evidence type="ECO:0000256" key="2">
    <source>
        <dbReference type="ARBA" id="ARBA00022723"/>
    </source>
</evidence>
<feature type="compositionally biased region" description="Basic residues" evidence="6">
    <location>
        <begin position="801"/>
        <end position="814"/>
    </location>
</feature>
<organism evidence="8 9">
    <name type="scientific">Erpetoichthys calabaricus</name>
    <name type="common">Rope fish</name>
    <name type="synonym">Calamoichthys calabaricus</name>
    <dbReference type="NCBI Taxonomy" id="27687"/>
    <lineage>
        <taxon>Eukaryota</taxon>
        <taxon>Metazoa</taxon>
        <taxon>Chordata</taxon>
        <taxon>Craniata</taxon>
        <taxon>Vertebrata</taxon>
        <taxon>Euteleostomi</taxon>
        <taxon>Actinopterygii</taxon>
        <taxon>Polypteriformes</taxon>
        <taxon>Polypteridae</taxon>
        <taxon>Erpetoichthys</taxon>
    </lineage>
</organism>
<dbReference type="GO" id="GO:0005634">
    <property type="term" value="C:nucleus"/>
    <property type="evidence" value="ECO:0007669"/>
    <property type="project" value="UniProtKB-SubCell"/>
</dbReference>
<feature type="compositionally biased region" description="Pro residues" evidence="6">
    <location>
        <begin position="28"/>
        <end position="39"/>
    </location>
</feature>
<dbReference type="Pfam" id="PF12874">
    <property type="entry name" value="zf-met"/>
    <property type="match status" value="1"/>
</dbReference>
<dbReference type="PANTHER" id="PTHR15491">
    <property type="match status" value="1"/>
</dbReference>
<feature type="compositionally biased region" description="Low complexity" evidence="6">
    <location>
        <begin position="1"/>
        <end position="27"/>
    </location>
</feature>
<dbReference type="SUPFAM" id="SSF57667">
    <property type="entry name" value="beta-beta-alpha zinc fingers"/>
    <property type="match status" value="2"/>
</dbReference>
<dbReference type="InterPro" id="IPR003604">
    <property type="entry name" value="Matrin/U1-like-C_Znf_C2H2"/>
</dbReference>
<feature type="compositionally biased region" description="Basic and acidic residues" evidence="6">
    <location>
        <begin position="192"/>
        <end position="202"/>
    </location>
</feature>
<evidence type="ECO:0000259" key="7">
    <source>
        <dbReference type="PROSITE" id="PS50171"/>
    </source>
</evidence>
<evidence type="ECO:0000256" key="1">
    <source>
        <dbReference type="ARBA" id="ARBA00004123"/>
    </source>
</evidence>
<keyword evidence="2" id="KW-0479">Metal-binding</keyword>
<protein>
    <submittedName>
        <fullName evidence="8">CDKN1A interacting zinc finger protein 1</fullName>
    </submittedName>
</protein>
<feature type="compositionally biased region" description="Acidic residues" evidence="6">
    <location>
        <begin position="229"/>
        <end position="239"/>
    </location>
</feature>
<gene>
    <name evidence="8" type="primary">CIZ1</name>
</gene>
<dbReference type="Proteomes" id="UP000694620">
    <property type="component" value="Chromosome 9"/>
</dbReference>
<dbReference type="PROSITE" id="PS50171">
    <property type="entry name" value="ZF_MATRIN"/>
    <property type="match status" value="1"/>
</dbReference>
<feature type="region of interest" description="Disordered" evidence="6">
    <location>
        <begin position="165"/>
        <end position="293"/>
    </location>
</feature>
<feature type="domain" description="Matrin-type" evidence="7">
    <location>
        <begin position="552"/>
        <end position="583"/>
    </location>
</feature>
<dbReference type="InterPro" id="IPR000690">
    <property type="entry name" value="Matrin/U1-C_Znf_C2H2"/>
</dbReference>
<evidence type="ECO:0000256" key="5">
    <source>
        <dbReference type="ARBA" id="ARBA00023242"/>
    </source>
</evidence>
<feature type="compositionally biased region" description="Polar residues" evidence="6">
    <location>
        <begin position="665"/>
        <end position="678"/>
    </location>
</feature>
<dbReference type="GO" id="GO:0003676">
    <property type="term" value="F:nucleic acid binding"/>
    <property type="evidence" value="ECO:0007669"/>
    <property type="project" value="InterPro"/>
</dbReference>
<proteinExistence type="predicted"/>
<reference evidence="8" key="3">
    <citation type="submission" date="2025-09" db="UniProtKB">
        <authorList>
            <consortium name="Ensembl"/>
        </authorList>
    </citation>
    <scope>IDENTIFICATION</scope>
</reference>
<accession>A0A8C4T297</accession>
<feature type="region of interest" description="Disordered" evidence="6">
    <location>
        <begin position="758"/>
        <end position="814"/>
    </location>
</feature>